<gene>
    <name evidence="6" type="ORF">RFI_06082</name>
</gene>
<evidence type="ECO:0000256" key="3">
    <source>
        <dbReference type="ARBA" id="ARBA00023002"/>
    </source>
</evidence>
<protein>
    <submittedName>
        <fullName evidence="6">Electron carrier protein</fullName>
    </submittedName>
</protein>
<keyword evidence="3" id="KW-0560">Oxidoreductase</keyword>
<evidence type="ECO:0000256" key="1">
    <source>
        <dbReference type="ARBA" id="ARBA00010617"/>
    </source>
</evidence>
<evidence type="ECO:0000313" key="6">
    <source>
        <dbReference type="EMBL" id="ETO31038.1"/>
    </source>
</evidence>
<keyword evidence="2" id="KW-0479">Metal-binding</keyword>
<comment type="similarity">
    <text evidence="1">Belongs to the cytochrome P450 family.</text>
</comment>
<dbReference type="InterPro" id="IPR036396">
    <property type="entry name" value="Cyt_P450_sf"/>
</dbReference>
<evidence type="ECO:0000256" key="4">
    <source>
        <dbReference type="ARBA" id="ARBA00023004"/>
    </source>
</evidence>
<organism evidence="6 7">
    <name type="scientific">Reticulomyxa filosa</name>
    <dbReference type="NCBI Taxonomy" id="46433"/>
    <lineage>
        <taxon>Eukaryota</taxon>
        <taxon>Sar</taxon>
        <taxon>Rhizaria</taxon>
        <taxon>Retaria</taxon>
        <taxon>Foraminifera</taxon>
        <taxon>Monothalamids</taxon>
        <taxon>Reticulomyxidae</taxon>
        <taxon>Reticulomyxa</taxon>
    </lineage>
</organism>
<keyword evidence="7" id="KW-1185">Reference proteome</keyword>
<dbReference type="GO" id="GO:0004497">
    <property type="term" value="F:monooxygenase activity"/>
    <property type="evidence" value="ECO:0007669"/>
    <property type="project" value="InterPro"/>
</dbReference>
<dbReference type="AlphaFoldDB" id="X6NYS1"/>
<sequence>MDNQLCMFLCETYRTLYKIFFEKRVLLCFSLTPKYFGQKSEDEYNKAKVHDNITPALPVSWSFYAGHLRTLLTQIDKNLYETCAEYMTKDCQNLRLVSFSIPLQNFVVITDPKYVDFLFTQKFDSIIKSSLFNERFEPMLGNVMLFFNFVLLKLFLITQQKKKKGLKGLFFFLCIKKKKKKRKMKHRQIASKIFTVRSLKDHMFKCFMATTDEFLLKMEELRCDEASELRSVNISDMFARLTLEAFTYIAFGVKVDCIATAPKVLEFPQAFDGAFACLAYRLLDPFYLVKKWLNVGKEKELKKHIQIVNDFAYNIIQKRTQVRSLFNNNNNNN</sequence>
<keyword evidence="5" id="KW-0472">Membrane</keyword>
<dbReference type="PANTHER" id="PTHR24296">
    <property type="entry name" value="CYTOCHROME P450"/>
    <property type="match status" value="1"/>
</dbReference>
<keyword evidence="5" id="KW-0812">Transmembrane</keyword>
<keyword evidence="5" id="KW-1133">Transmembrane helix</keyword>
<dbReference type="GO" id="GO:0005506">
    <property type="term" value="F:iron ion binding"/>
    <property type="evidence" value="ECO:0007669"/>
    <property type="project" value="InterPro"/>
</dbReference>
<proteinExistence type="inferred from homology"/>
<reference evidence="6 7" key="1">
    <citation type="journal article" date="2013" name="Curr. Biol.">
        <title>The Genome of the Foraminiferan Reticulomyxa filosa.</title>
        <authorList>
            <person name="Glockner G."/>
            <person name="Hulsmann N."/>
            <person name="Schleicher M."/>
            <person name="Noegel A.A."/>
            <person name="Eichinger L."/>
            <person name="Gallinger C."/>
            <person name="Pawlowski J."/>
            <person name="Sierra R."/>
            <person name="Euteneuer U."/>
            <person name="Pillet L."/>
            <person name="Moustafa A."/>
            <person name="Platzer M."/>
            <person name="Groth M."/>
            <person name="Szafranski K."/>
            <person name="Schliwa M."/>
        </authorList>
    </citation>
    <scope>NUCLEOTIDE SEQUENCE [LARGE SCALE GENOMIC DNA]</scope>
</reference>
<keyword evidence="4" id="KW-0408">Iron</keyword>
<evidence type="ECO:0000256" key="5">
    <source>
        <dbReference type="SAM" id="Phobius"/>
    </source>
</evidence>
<accession>X6NYS1</accession>
<evidence type="ECO:0000313" key="7">
    <source>
        <dbReference type="Proteomes" id="UP000023152"/>
    </source>
</evidence>
<feature type="non-terminal residue" evidence="6">
    <location>
        <position position="333"/>
    </location>
</feature>
<dbReference type="Proteomes" id="UP000023152">
    <property type="component" value="Unassembled WGS sequence"/>
</dbReference>
<dbReference type="Gene3D" id="1.10.630.10">
    <property type="entry name" value="Cytochrome P450"/>
    <property type="match status" value="1"/>
</dbReference>
<dbReference type="SUPFAM" id="SSF48264">
    <property type="entry name" value="Cytochrome P450"/>
    <property type="match status" value="1"/>
</dbReference>
<dbReference type="EMBL" id="ASPP01005167">
    <property type="protein sequence ID" value="ETO31038.1"/>
    <property type="molecule type" value="Genomic_DNA"/>
</dbReference>
<comment type="caution">
    <text evidence="6">The sequence shown here is derived from an EMBL/GenBank/DDBJ whole genome shotgun (WGS) entry which is preliminary data.</text>
</comment>
<feature type="transmembrane region" description="Helical" evidence="5">
    <location>
        <begin position="139"/>
        <end position="157"/>
    </location>
</feature>
<dbReference type="GO" id="GO:0020037">
    <property type="term" value="F:heme binding"/>
    <property type="evidence" value="ECO:0007669"/>
    <property type="project" value="InterPro"/>
</dbReference>
<dbReference type="OrthoDB" id="1713632at2759"/>
<name>X6NYS1_RETFI</name>
<evidence type="ECO:0000256" key="2">
    <source>
        <dbReference type="ARBA" id="ARBA00022723"/>
    </source>
</evidence>
<dbReference type="GO" id="GO:0016705">
    <property type="term" value="F:oxidoreductase activity, acting on paired donors, with incorporation or reduction of molecular oxygen"/>
    <property type="evidence" value="ECO:0007669"/>
    <property type="project" value="InterPro"/>
</dbReference>